<keyword evidence="3" id="KW-1185">Reference proteome</keyword>
<gene>
    <name evidence="2" type="ORF">PAC_06042</name>
</gene>
<dbReference type="Proteomes" id="UP000184330">
    <property type="component" value="Unassembled WGS sequence"/>
</dbReference>
<dbReference type="EMBL" id="FJOG01000007">
    <property type="protein sequence ID" value="CZR56154.1"/>
    <property type="molecule type" value="Genomic_DNA"/>
</dbReference>
<protein>
    <submittedName>
        <fullName evidence="2">Uncharacterized protein</fullName>
    </submittedName>
</protein>
<feature type="region of interest" description="Disordered" evidence="1">
    <location>
        <begin position="1"/>
        <end position="31"/>
    </location>
</feature>
<sequence length="189" mass="21118">MAIKARRRRTEALMAGAGPENQSRNGSIDVTGSISTTKEISSSKNEALTQTLCASNKLSWLPEPEGCHRPKLALDSDRKLTYADILQNAAPPLDPLLESVYKVWTDVRAGKVACSGPDKYGSFDLRLIQDKLEEGLCNDEELMRLVLKISADRVIESVSPNYSGNTPNHRFDLPELRALWDEYDLNDYY</sequence>
<evidence type="ECO:0000256" key="1">
    <source>
        <dbReference type="SAM" id="MobiDB-lite"/>
    </source>
</evidence>
<name>A0A1L7WTP5_9HELO</name>
<reference evidence="2 3" key="1">
    <citation type="submission" date="2016-03" db="EMBL/GenBank/DDBJ databases">
        <authorList>
            <person name="Ploux O."/>
        </authorList>
    </citation>
    <scope>NUCLEOTIDE SEQUENCE [LARGE SCALE GENOMIC DNA]</scope>
    <source>
        <strain evidence="2 3">UAMH 11012</strain>
    </source>
</reference>
<evidence type="ECO:0000313" key="3">
    <source>
        <dbReference type="Proteomes" id="UP000184330"/>
    </source>
</evidence>
<proteinExistence type="predicted"/>
<evidence type="ECO:0000313" key="2">
    <source>
        <dbReference type="EMBL" id="CZR56154.1"/>
    </source>
</evidence>
<dbReference type="AlphaFoldDB" id="A0A1L7WTP5"/>
<accession>A0A1L7WTP5</accession>
<organism evidence="2 3">
    <name type="scientific">Phialocephala subalpina</name>
    <dbReference type="NCBI Taxonomy" id="576137"/>
    <lineage>
        <taxon>Eukaryota</taxon>
        <taxon>Fungi</taxon>
        <taxon>Dikarya</taxon>
        <taxon>Ascomycota</taxon>
        <taxon>Pezizomycotina</taxon>
        <taxon>Leotiomycetes</taxon>
        <taxon>Helotiales</taxon>
        <taxon>Mollisiaceae</taxon>
        <taxon>Phialocephala</taxon>
        <taxon>Phialocephala fortinii species complex</taxon>
    </lineage>
</organism>
<feature type="compositionally biased region" description="Polar residues" evidence="1">
    <location>
        <begin position="20"/>
        <end position="31"/>
    </location>
</feature>